<keyword evidence="6" id="KW-0411">Iron-sulfur</keyword>
<dbReference type="Proteomes" id="UP000437736">
    <property type="component" value="Unassembled WGS sequence"/>
</dbReference>
<keyword evidence="5" id="KW-0408">Iron</keyword>
<dbReference type="SUPFAM" id="SSF56014">
    <property type="entry name" value="Nitrite and sulphite reductase 4Fe-4S domain-like"/>
    <property type="match status" value="1"/>
</dbReference>
<feature type="domain" description="Nitrite/Sulfite reductase ferredoxin-like" evidence="8">
    <location>
        <begin position="253"/>
        <end position="311"/>
    </location>
</feature>
<dbReference type="InterPro" id="IPR045854">
    <property type="entry name" value="NO2/SO3_Rdtase_4Fe4S_sf"/>
</dbReference>
<keyword evidence="4" id="KW-0560">Oxidoreductase</keyword>
<sequence>MLPENKAAPPFGEDGTGAPSQSGPGRALACPSVDNVVARADGGLARIRVPGGRIGAAALQTVADAAQRWGSGIVEITSRANLQLRGIRPGAAAALAAALVGSGVSGGPFADRRRNVLLGPLGDLDPDAEDIGPLLAPLLAALDAEPRLDGLDDKFGFAIDGGGSFGLAGRRAAVVAAPTSTSGVMGVCWGWAADGEEGSSARPRRVARSELVDALVEAAVGSLGRPRASATVPAASSAAAVRVAGPLGAGAGWVGAMPTLGRADAKAITAMAAAASRYSDGLLRLTPWRGVVFPAVAADERAALLDDIKAAGLVVDASDPASTVVACAGSRGCTSGLTDAIGDAHRIIAARRESGAPPAPVHVSGCAKCCAQHTPLAVTLVGSGPDRYDVYADGDLRARAVPSAEAVPVAAGS</sequence>
<feature type="domain" description="Nitrite/Sulfite reductase ferredoxin-like" evidence="8">
    <location>
        <begin position="45"/>
        <end position="99"/>
    </location>
</feature>
<dbReference type="EMBL" id="WJHE01000444">
    <property type="protein sequence ID" value="MST32967.1"/>
    <property type="molecule type" value="Genomic_DNA"/>
</dbReference>
<dbReference type="InterPro" id="IPR051329">
    <property type="entry name" value="NIR_SIR_4Fe-4S"/>
</dbReference>
<keyword evidence="3" id="KW-0479">Metal-binding</keyword>
<dbReference type="Gene3D" id="3.90.480.20">
    <property type="match status" value="1"/>
</dbReference>
<proteinExistence type="predicted"/>
<gene>
    <name evidence="9" type="ORF">GHK86_09585</name>
</gene>
<dbReference type="Gene3D" id="3.90.480.10">
    <property type="entry name" value="Sulfite Reductase Hemoprotein,Domain 2"/>
    <property type="match status" value="1"/>
</dbReference>
<dbReference type="PANTHER" id="PTHR32439:SF9">
    <property type="entry name" value="BLR3264 PROTEIN"/>
    <property type="match status" value="1"/>
</dbReference>
<name>A0ABW9QUL5_9ACTN</name>
<keyword evidence="2" id="KW-0349">Heme</keyword>
<evidence type="ECO:0000256" key="6">
    <source>
        <dbReference type="ARBA" id="ARBA00023014"/>
    </source>
</evidence>
<dbReference type="SUPFAM" id="SSF55124">
    <property type="entry name" value="Nitrite/Sulfite reductase N-terminal domain-like"/>
    <property type="match status" value="2"/>
</dbReference>
<reference evidence="9 10" key="1">
    <citation type="submission" date="2019-11" db="EMBL/GenBank/DDBJ databases">
        <title>Acidiferrimicrobium australis gen. nov., sp. nov., an acidophilic and obligately heterotrophic, member of the Actinobacteria that catalyses dissimilatory oxido- reduction of iron isolated from metal-rich acidic water in Chile.</title>
        <authorList>
            <person name="Gonzalez D."/>
            <person name="Huber K."/>
            <person name="Hedrich S."/>
            <person name="Rojas-Villalobos C."/>
            <person name="Quatrini R."/>
            <person name="Dinamarca M.A."/>
            <person name="Schwarz A."/>
            <person name="Canales C."/>
            <person name="Nancucheo I."/>
        </authorList>
    </citation>
    <scope>NUCLEOTIDE SEQUENCE [LARGE SCALE GENOMIC DNA]</scope>
    <source>
        <strain evidence="9 10">USS-CCA1</strain>
    </source>
</reference>
<protein>
    <recommendedName>
        <fullName evidence="8">Nitrite/Sulfite reductase ferredoxin-like domain-containing protein</fullName>
    </recommendedName>
</protein>
<dbReference type="InterPro" id="IPR036136">
    <property type="entry name" value="Nit/Sulf_reduc_fer-like_dom_sf"/>
</dbReference>
<comment type="caution">
    <text evidence="9">The sequence shown here is derived from an EMBL/GenBank/DDBJ whole genome shotgun (WGS) entry which is preliminary data.</text>
</comment>
<keyword evidence="1" id="KW-0004">4Fe-4S</keyword>
<keyword evidence="10" id="KW-1185">Reference proteome</keyword>
<evidence type="ECO:0000256" key="4">
    <source>
        <dbReference type="ARBA" id="ARBA00023002"/>
    </source>
</evidence>
<organism evidence="9 10">
    <name type="scientific">Acidiferrimicrobium australe</name>
    <dbReference type="NCBI Taxonomy" id="2664430"/>
    <lineage>
        <taxon>Bacteria</taxon>
        <taxon>Bacillati</taxon>
        <taxon>Actinomycetota</taxon>
        <taxon>Acidimicrobiia</taxon>
        <taxon>Acidimicrobiales</taxon>
        <taxon>Acidimicrobiaceae</taxon>
        <taxon>Acidiferrimicrobium</taxon>
    </lineage>
</organism>
<accession>A0ABW9QUL5</accession>
<dbReference type="Pfam" id="PF03460">
    <property type="entry name" value="NIR_SIR_ferr"/>
    <property type="match status" value="2"/>
</dbReference>
<dbReference type="InterPro" id="IPR005117">
    <property type="entry name" value="NiRdtase/SiRdtase_haem-b_fer"/>
</dbReference>
<evidence type="ECO:0000256" key="2">
    <source>
        <dbReference type="ARBA" id="ARBA00022617"/>
    </source>
</evidence>
<dbReference type="Gene3D" id="3.30.413.10">
    <property type="entry name" value="Sulfite Reductase Hemoprotein, domain 1"/>
    <property type="match status" value="1"/>
</dbReference>
<evidence type="ECO:0000256" key="1">
    <source>
        <dbReference type="ARBA" id="ARBA00022485"/>
    </source>
</evidence>
<feature type="region of interest" description="Disordered" evidence="7">
    <location>
        <begin position="1"/>
        <end position="27"/>
    </location>
</feature>
<evidence type="ECO:0000256" key="3">
    <source>
        <dbReference type="ARBA" id="ARBA00022723"/>
    </source>
</evidence>
<evidence type="ECO:0000259" key="8">
    <source>
        <dbReference type="Pfam" id="PF03460"/>
    </source>
</evidence>
<evidence type="ECO:0000256" key="5">
    <source>
        <dbReference type="ARBA" id="ARBA00023004"/>
    </source>
</evidence>
<evidence type="ECO:0000256" key="7">
    <source>
        <dbReference type="SAM" id="MobiDB-lite"/>
    </source>
</evidence>
<dbReference type="PANTHER" id="PTHR32439">
    <property type="entry name" value="FERREDOXIN--NITRITE REDUCTASE, CHLOROPLASTIC"/>
    <property type="match status" value="1"/>
</dbReference>
<evidence type="ECO:0000313" key="9">
    <source>
        <dbReference type="EMBL" id="MST32967.1"/>
    </source>
</evidence>
<evidence type="ECO:0000313" key="10">
    <source>
        <dbReference type="Proteomes" id="UP000437736"/>
    </source>
</evidence>